<dbReference type="EC" id="3.1.26.4" evidence="2"/>
<gene>
    <name evidence="2" type="primary">rnhA_2</name>
    <name evidence="2" type="ORF">Enr10x_53700</name>
</gene>
<dbReference type="SUPFAM" id="SSF53098">
    <property type="entry name" value="Ribonuclease H-like"/>
    <property type="match status" value="1"/>
</dbReference>
<name>A0A517QEG1_9PLAN</name>
<organism evidence="2 3">
    <name type="scientific">Gimesia panareensis</name>
    <dbReference type="NCBI Taxonomy" id="2527978"/>
    <lineage>
        <taxon>Bacteria</taxon>
        <taxon>Pseudomonadati</taxon>
        <taxon>Planctomycetota</taxon>
        <taxon>Planctomycetia</taxon>
        <taxon>Planctomycetales</taxon>
        <taxon>Planctomycetaceae</taxon>
        <taxon>Gimesia</taxon>
    </lineage>
</organism>
<accession>A0A518AEF6</accession>
<sequence length="586" mass="67818">MYANSVKKRHSDQLPTWGLRYHVGSKGQFYQRIKARLEKAGKDGRGAIIDIKYFLPQWAADPRLLWRVWRWLAVNGGQAPGLNGRRYSDFYDHEVWSFLAAIEGRLKAGTYQPGPVKRISIPKDRYDPGRGQRSIALLNIEDRVVQRAICEILQPLLDPQFGKTILGFRPGHDRMDALALAQKMMVEDSSFVLITEDIKDAFDNVPRKRLMDIVAKYVPSPELVELIRKFVRLDNRKKGIPQGAPLSPLLLNLYLYHNVVRRWKQKPGLADTKIICYADDILLICRTQKQARESWDRLSDLLKRAGLPLKRGRSKSMIDLRREKSARWLGYSVQYPMKTLITKIDESSWSSLRESLERAHEKPDSPLLAISIVEGWLDQLGPCFRHENRWHVTQKVQRIASECGFDEIPDSETLKFIWLLAYARWWQRVARLRGELCQRIEDRVNEDEFDVPTEGLCVDAAWNDKKRIMEYRGVWLAGGREAFRVEPISTGSNNIGEFLTIVRGLQLLKRKGIDCPVYSDSQTAISWLKSLRINSKSASGQKVSPRVYQRLTRAVLWLTRHTDLNPVLKWNTEDWEEIPADYGRKS</sequence>
<dbReference type="InterPro" id="IPR051083">
    <property type="entry name" value="GrpII_Intron_Splice-Mob/Def"/>
</dbReference>
<dbReference type="GO" id="GO:0004523">
    <property type="term" value="F:RNA-DNA hybrid ribonuclease activity"/>
    <property type="evidence" value="ECO:0007669"/>
    <property type="project" value="UniProtKB-EC"/>
</dbReference>
<dbReference type="Gene3D" id="3.30.70.270">
    <property type="match status" value="1"/>
</dbReference>
<dbReference type="PANTHER" id="PTHR34047">
    <property type="entry name" value="NUCLEAR INTRON MATURASE 1, MITOCHONDRIAL-RELATED"/>
    <property type="match status" value="1"/>
</dbReference>
<dbReference type="Pfam" id="PF00078">
    <property type="entry name" value="RVT_1"/>
    <property type="match status" value="1"/>
</dbReference>
<dbReference type="InterPro" id="IPR043128">
    <property type="entry name" value="Rev_trsase/Diguanyl_cyclase"/>
</dbReference>
<proteinExistence type="inferred from homology"/>
<dbReference type="Proteomes" id="UP000315647">
    <property type="component" value="Chromosome"/>
</dbReference>
<dbReference type="CDD" id="cd01651">
    <property type="entry name" value="RT_G2_intron"/>
    <property type="match status" value="1"/>
</dbReference>
<evidence type="ECO:0000256" key="1">
    <source>
        <dbReference type="ARBA" id="ARBA00034120"/>
    </source>
</evidence>
<protein>
    <submittedName>
        <fullName evidence="2">Ribonuclease H</fullName>
        <ecNumber evidence="2">3.1.26.4</ecNumber>
    </submittedName>
</protein>
<evidence type="ECO:0000313" key="2">
    <source>
        <dbReference type="EMBL" id="QDT30011.1"/>
    </source>
</evidence>
<dbReference type="AlphaFoldDB" id="A0A517QEG1"/>
<dbReference type="PROSITE" id="PS50878">
    <property type="entry name" value="RT_POL"/>
    <property type="match status" value="1"/>
</dbReference>
<reference evidence="2 3" key="1">
    <citation type="submission" date="2019-03" db="EMBL/GenBank/DDBJ databases">
        <title>Deep-cultivation of Planctomycetes and their phenomic and genomic characterization uncovers novel biology.</title>
        <authorList>
            <person name="Wiegand S."/>
            <person name="Jogler M."/>
            <person name="Boedeker C."/>
            <person name="Pinto D."/>
            <person name="Vollmers J."/>
            <person name="Rivas-Marin E."/>
            <person name="Kohn T."/>
            <person name="Peeters S.H."/>
            <person name="Heuer A."/>
            <person name="Rast P."/>
            <person name="Oberbeckmann S."/>
            <person name="Bunk B."/>
            <person name="Jeske O."/>
            <person name="Meyerdierks A."/>
            <person name="Storesund J.E."/>
            <person name="Kallscheuer N."/>
            <person name="Luecker S."/>
            <person name="Lage O.M."/>
            <person name="Pohl T."/>
            <person name="Merkel B.J."/>
            <person name="Hornburger P."/>
            <person name="Mueller R.-W."/>
            <person name="Bruemmer F."/>
            <person name="Labrenz M."/>
            <person name="Spormann A.M."/>
            <person name="Op den Camp H."/>
            <person name="Overmann J."/>
            <person name="Amann R."/>
            <person name="Jetten M.S.M."/>
            <person name="Mascher T."/>
            <person name="Medema M.H."/>
            <person name="Devos D.P."/>
            <person name="Kaster A.-K."/>
            <person name="Ovreas L."/>
            <person name="Rohde M."/>
            <person name="Galperin M.Y."/>
            <person name="Jogler C."/>
        </authorList>
    </citation>
    <scope>NUCLEOTIDE SEQUENCE [LARGE SCALE GENOMIC DNA]</scope>
    <source>
        <strain evidence="2 3">Enr10</strain>
    </source>
</reference>
<dbReference type="PANTHER" id="PTHR34047:SF8">
    <property type="entry name" value="PROTEIN YKFC"/>
    <property type="match status" value="1"/>
</dbReference>
<dbReference type="InterPro" id="IPR012337">
    <property type="entry name" value="RNaseH-like_sf"/>
</dbReference>
<dbReference type="InterPro" id="IPR043502">
    <property type="entry name" value="DNA/RNA_pol_sf"/>
</dbReference>
<keyword evidence="3" id="KW-1185">Reference proteome</keyword>
<accession>A0A517QEG1</accession>
<dbReference type="EMBL" id="CP037421">
    <property type="protein sequence ID" value="QDT30011.1"/>
    <property type="molecule type" value="Genomic_DNA"/>
</dbReference>
<dbReference type="InterPro" id="IPR036397">
    <property type="entry name" value="RNaseH_sf"/>
</dbReference>
<keyword evidence="2" id="KW-0378">Hydrolase</keyword>
<evidence type="ECO:0000313" key="3">
    <source>
        <dbReference type="Proteomes" id="UP000315647"/>
    </source>
</evidence>
<comment type="similarity">
    <text evidence="1">Belongs to the bacterial reverse transcriptase family.</text>
</comment>
<dbReference type="GO" id="GO:0003676">
    <property type="term" value="F:nucleic acid binding"/>
    <property type="evidence" value="ECO:0007669"/>
    <property type="project" value="InterPro"/>
</dbReference>
<dbReference type="Gene3D" id="3.30.420.10">
    <property type="entry name" value="Ribonuclease H-like superfamily/Ribonuclease H"/>
    <property type="match status" value="1"/>
</dbReference>
<dbReference type="RefSeq" id="WP_145114462.1">
    <property type="nucleotide sequence ID" value="NZ_CP036277.1"/>
</dbReference>
<dbReference type="SUPFAM" id="SSF56672">
    <property type="entry name" value="DNA/RNA polymerases"/>
    <property type="match status" value="1"/>
</dbReference>
<dbReference type="InterPro" id="IPR000477">
    <property type="entry name" value="RT_dom"/>
</dbReference>